<reference evidence="1 2" key="1">
    <citation type="submission" date="2007-01" db="EMBL/GenBank/DDBJ databases">
        <authorList>
            <person name="Haygood M."/>
            <person name="Podell S."/>
            <person name="Anderson C."/>
            <person name="Hopkinson B."/>
            <person name="Roe K."/>
            <person name="Barbeau K."/>
            <person name="Gaasterland T."/>
            <person name="Ferriera S."/>
            <person name="Johnson J."/>
            <person name="Kravitz S."/>
            <person name="Beeson K."/>
            <person name="Sutton G."/>
            <person name="Rogers Y.-H."/>
            <person name="Friedman R."/>
            <person name="Frazier M."/>
            <person name="Venter J.C."/>
        </authorList>
    </citation>
    <scope>NUCLEOTIDE SEQUENCE [LARGE SCALE GENOMIC DNA]</scope>
    <source>
        <strain evidence="1 2">ATCC 23134</strain>
    </source>
</reference>
<sequence>MKNSINKEAQPTATAIQQLAENFASLDQVMQRLDALLHRLTWAYVGKPPKYAFMVYDIDLVKRLKAAIYKDLQKVYTHLHYSPPPLLPPEPNDYNVAPSLLRPAITSKAKADRIAKTRGMTKYKVMLENGKAVLELDWTAQDFDNYYKSGGKLWGNHGKNGLFIARLLHLM</sequence>
<evidence type="ECO:0000313" key="1">
    <source>
        <dbReference type="EMBL" id="EAY28777.1"/>
    </source>
</evidence>
<accession>A1ZLM3</accession>
<proteinExistence type="predicted"/>
<gene>
    <name evidence="1" type="ORF">M23134_07875</name>
</gene>
<dbReference type="RefSeq" id="WP_002697541.1">
    <property type="nucleotide sequence ID" value="NZ_AAWS01000014.1"/>
</dbReference>
<dbReference type="AlphaFoldDB" id="A1ZLM3"/>
<keyword evidence="2" id="KW-1185">Reference proteome</keyword>
<protein>
    <submittedName>
        <fullName evidence="1">Uncharacterized protein</fullName>
    </submittedName>
</protein>
<dbReference type="EMBL" id="AAWS01000014">
    <property type="protein sequence ID" value="EAY28777.1"/>
    <property type="molecule type" value="Genomic_DNA"/>
</dbReference>
<dbReference type="Proteomes" id="UP000004095">
    <property type="component" value="Unassembled WGS sequence"/>
</dbReference>
<name>A1ZLM3_MICM2</name>
<organism evidence="1 2">
    <name type="scientific">Microscilla marina ATCC 23134</name>
    <dbReference type="NCBI Taxonomy" id="313606"/>
    <lineage>
        <taxon>Bacteria</taxon>
        <taxon>Pseudomonadati</taxon>
        <taxon>Bacteroidota</taxon>
        <taxon>Cytophagia</taxon>
        <taxon>Cytophagales</taxon>
        <taxon>Microscillaceae</taxon>
        <taxon>Microscilla</taxon>
    </lineage>
</organism>
<comment type="caution">
    <text evidence="1">The sequence shown here is derived from an EMBL/GenBank/DDBJ whole genome shotgun (WGS) entry which is preliminary data.</text>
</comment>
<evidence type="ECO:0000313" key="2">
    <source>
        <dbReference type="Proteomes" id="UP000004095"/>
    </source>
</evidence>